<proteinExistence type="inferred from homology"/>
<dbReference type="EMBL" id="GIBP01004167">
    <property type="protein sequence ID" value="NDV33136.1"/>
    <property type="molecule type" value="Transcribed_RNA"/>
</dbReference>
<dbReference type="AlphaFoldDB" id="A0A6B2L845"/>
<feature type="transmembrane region" description="Helical" evidence="10">
    <location>
        <begin position="254"/>
        <end position="282"/>
    </location>
</feature>
<comment type="similarity">
    <text evidence="2">Belongs to the polyprenol kinase family.</text>
</comment>
<evidence type="ECO:0000256" key="4">
    <source>
        <dbReference type="ARBA" id="ARBA00022679"/>
    </source>
</evidence>
<evidence type="ECO:0000256" key="3">
    <source>
        <dbReference type="ARBA" id="ARBA00012132"/>
    </source>
</evidence>
<dbReference type="GO" id="GO:0043048">
    <property type="term" value="P:dolichyl monophosphate biosynthetic process"/>
    <property type="evidence" value="ECO:0007669"/>
    <property type="project" value="TreeGrafter"/>
</dbReference>
<feature type="transmembrane region" description="Helical" evidence="10">
    <location>
        <begin position="294"/>
        <end position="312"/>
    </location>
</feature>
<protein>
    <recommendedName>
        <fullName evidence="3">dolichol kinase</fullName>
        <ecNumber evidence="3">2.7.1.108</ecNumber>
    </recommendedName>
</protein>
<keyword evidence="7" id="KW-0256">Endoplasmic reticulum</keyword>
<feature type="transmembrane region" description="Helical" evidence="10">
    <location>
        <begin position="88"/>
        <end position="106"/>
    </location>
</feature>
<evidence type="ECO:0000256" key="10">
    <source>
        <dbReference type="SAM" id="Phobius"/>
    </source>
</evidence>
<evidence type="ECO:0000256" key="1">
    <source>
        <dbReference type="ARBA" id="ARBA00004477"/>
    </source>
</evidence>
<evidence type="ECO:0000256" key="6">
    <source>
        <dbReference type="ARBA" id="ARBA00022777"/>
    </source>
</evidence>
<feature type="transmembrane region" description="Helical" evidence="10">
    <location>
        <begin position="58"/>
        <end position="76"/>
    </location>
</feature>
<dbReference type="GO" id="GO:0004168">
    <property type="term" value="F:dolichol kinase activity"/>
    <property type="evidence" value="ECO:0007669"/>
    <property type="project" value="UniProtKB-EC"/>
</dbReference>
<dbReference type="GO" id="GO:0005789">
    <property type="term" value="C:endoplasmic reticulum membrane"/>
    <property type="evidence" value="ECO:0007669"/>
    <property type="project" value="UniProtKB-SubCell"/>
</dbReference>
<name>A0A6B2L845_9EUKA</name>
<dbReference type="EC" id="2.7.1.108" evidence="3"/>
<dbReference type="InterPro" id="IPR032974">
    <property type="entry name" value="Polypren_kinase"/>
</dbReference>
<organism evidence="11">
    <name type="scientific">Arcella intermedia</name>
    <dbReference type="NCBI Taxonomy" id="1963864"/>
    <lineage>
        <taxon>Eukaryota</taxon>
        <taxon>Amoebozoa</taxon>
        <taxon>Tubulinea</taxon>
        <taxon>Elardia</taxon>
        <taxon>Arcellinida</taxon>
        <taxon>Sphaerothecina</taxon>
        <taxon>Arcellidae</taxon>
        <taxon>Arcella</taxon>
    </lineage>
</organism>
<feature type="transmembrane region" description="Helical" evidence="10">
    <location>
        <begin position="160"/>
        <end position="179"/>
    </location>
</feature>
<keyword evidence="9 10" id="KW-0472">Membrane</keyword>
<sequence length="357" mass="39921">MLWVLISYASLTKAIPHFLSGNHTIGEIYVVSQGLSHATLSSIFCLFSDTCKHKRNSSLLLGVWIVLLLLYFLHIMDAKYLKRHPQRHGILPWLFSCVVALALSFSNEPQDNPVLWTLDQLQSKSYNLLLVMYWVVMLVLFFTVLVVFQNQILHKRRNTIVRKYFHLLTVLLFVPGIYIDPQFHSFAISAVLSLFVISEYVRYYRLPPFGDKMHSLMSIFVDAKDTGSAILTHFYLLLGCALPLIVGAPTENLVFLLSGTLLLGVGDSMASVIGSAYGSVFWQDGSKKSVQGTIAAFVSMVAVSTALVVWVPPKDTSLFMVTLCIFLATLFEANTSLIDNLILPIYYASLLLGLKAL</sequence>
<keyword evidence="4" id="KW-0808">Transferase</keyword>
<comment type="subcellular location">
    <subcellularLocation>
        <location evidence="1">Endoplasmic reticulum membrane</location>
        <topology evidence="1">Multi-pass membrane protein</topology>
    </subcellularLocation>
</comment>
<feature type="transmembrane region" description="Helical" evidence="10">
    <location>
        <begin position="126"/>
        <end position="148"/>
    </location>
</feature>
<evidence type="ECO:0000256" key="2">
    <source>
        <dbReference type="ARBA" id="ARBA00010794"/>
    </source>
</evidence>
<accession>A0A6B2L845</accession>
<dbReference type="PANTHER" id="PTHR13205:SF15">
    <property type="entry name" value="DOLICHOL KINASE"/>
    <property type="match status" value="1"/>
</dbReference>
<feature type="transmembrane region" description="Helical" evidence="10">
    <location>
        <begin position="226"/>
        <end position="248"/>
    </location>
</feature>
<evidence type="ECO:0000256" key="7">
    <source>
        <dbReference type="ARBA" id="ARBA00022824"/>
    </source>
</evidence>
<evidence type="ECO:0000256" key="5">
    <source>
        <dbReference type="ARBA" id="ARBA00022692"/>
    </source>
</evidence>
<reference evidence="11" key="1">
    <citation type="journal article" date="2020" name="J. Eukaryot. Microbiol.">
        <title>De novo Sequencing, Assembly and Annotation of the Transcriptome for the Free-Living Testate Amoeba Arcella intermedia.</title>
        <authorList>
            <person name="Ribeiro G.M."/>
            <person name="Porfirio-Sousa A.L."/>
            <person name="Maurer-Alcala X.X."/>
            <person name="Katz L.A."/>
            <person name="Lahr D.J.G."/>
        </authorList>
    </citation>
    <scope>NUCLEOTIDE SEQUENCE</scope>
</reference>
<keyword evidence="8 10" id="KW-1133">Transmembrane helix</keyword>
<keyword evidence="6" id="KW-0418">Kinase</keyword>
<feature type="transmembrane region" description="Helical" evidence="10">
    <location>
        <begin position="318"/>
        <end position="338"/>
    </location>
</feature>
<dbReference type="Pfam" id="PF01148">
    <property type="entry name" value="CTP_transf_1"/>
    <property type="match status" value="1"/>
</dbReference>
<evidence type="ECO:0000256" key="8">
    <source>
        <dbReference type="ARBA" id="ARBA00022989"/>
    </source>
</evidence>
<evidence type="ECO:0000256" key="9">
    <source>
        <dbReference type="ARBA" id="ARBA00023136"/>
    </source>
</evidence>
<feature type="transmembrane region" description="Helical" evidence="10">
    <location>
        <begin position="185"/>
        <end position="205"/>
    </location>
</feature>
<evidence type="ECO:0000313" key="11">
    <source>
        <dbReference type="EMBL" id="NDV33136.1"/>
    </source>
</evidence>
<dbReference type="PANTHER" id="PTHR13205">
    <property type="entry name" value="TRANSMEMBRANE PROTEIN 15-RELATED"/>
    <property type="match status" value="1"/>
</dbReference>
<keyword evidence="5 10" id="KW-0812">Transmembrane</keyword>